<dbReference type="AlphaFoldDB" id="A0A1S8S1J2"/>
<feature type="transmembrane region" description="Helical" evidence="1">
    <location>
        <begin position="12"/>
        <end position="34"/>
    </location>
</feature>
<organism evidence="2 3">
    <name type="scientific">Clostridium beijerinckii</name>
    <name type="common">Clostridium MP</name>
    <dbReference type="NCBI Taxonomy" id="1520"/>
    <lineage>
        <taxon>Bacteria</taxon>
        <taxon>Bacillati</taxon>
        <taxon>Bacillota</taxon>
        <taxon>Clostridia</taxon>
        <taxon>Eubacteriales</taxon>
        <taxon>Clostridiaceae</taxon>
        <taxon>Clostridium</taxon>
    </lineage>
</organism>
<feature type="transmembrane region" description="Helical" evidence="1">
    <location>
        <begin position="95"/>
        <end position="114"/>
    </location>
</feature>
<feature type="transmembrane region" description="Helical" evidence="1">
    <location>
        <begin position="414"/>
        <end position="431"/>
    </location>
</feature>
<comment type="caution">
    <text evidence="2">The sequence shown here is derived from an EMBL/GenBank/DDBJ whole genome shotgun (WGS) entry which is preliminary data.</text>
</comment>
<evidence type="ECO:0000256" key="1">
    <source>
        <dbReference type="SAM" id="Phobius"/>
    </source>
</evidence>
<dbReference type="RefSeq" id="WP_077839965.1">
    <property type="nucleotide sequence ID" value="NZ_JABTAE010000001.1"/>
</dbReference>
<name>A0A1S8S1J2_CLOBE</name>
<accession>A0A1S8S1J2</accession>
<feature type="transmembrane region" description="Helical" evidence="1">
    <location>
        <begin position="120"/>
        <end position="139"/>
    </location>
</feature>
<dbReference type="EMBL" id="LZZI01000079">
    <property type="protein sequence ID" value="OOM59294.1"/>
    <property type="molecule type" value="Genomic_DNA"/>
</dbReference>
<proteinExistence type="predicted"/>
<feature type="transmembrane region" description="Helical" evidence="1">
    <location>
        <begin position="54"/>
        <end position="74"/>
    </location>
</feature>
<protein>
    <submittedName>
        <fullName evidence="2">Uncharacterized protein</fullName>
    </submittedName>
</protein>
<gene>
    <name evidence="2" type="ORF">CLBCK_35930</name>
</gene>
<reference evidence="2 3" key="1">
    <citation type="submission" date="2016-05" db="EMBL/GenBank/DDBJ databases">
        <title>Microbial solvent formation.</title>
        <authorList>
            <person name="Poehlein A."/>
            <person name="Montoya Solano J.D."/>
            <person name="Flitsch S."/>
            <person name="Krabben P."/>
            <person name="Duerre P."/>
            <person name="Daniel R."/>
        </authorList>
    </citation>
    <scope>NUCLEOTIDE SEQUENCE [LARGE SCALE GENOMIC DNA]</scope>
    <source>
        <strain evidence="2 3">DSM 53</strain>
    </source>
</reference>
<evidence type="ECO:0000313" key="3">
    <source>
        <dbReference type="Proteomes" id="UP000190973"/>
    </source>
</evidence>
<keyword evidence="1" id="KW-0812">Transmembrane</keyword>
<keyword evidence="1" id="KW-0472">Membrane</keyword>
<dbReference type="Proteomes" id="UP000190973">
    <property type="component" value="Unassembled WGS sequence"/>
</dbReference>
<sequence length="826" mass="97491">MTYKNKIRFDVGISILVVIIFIIAILFDSCWNNYIPKFLIVHVGSIEDLMNTLFTVQASVATLGTAIVALMSEVSKEKVYGMTVSKFVMQIKPVIFKHKIIILFQLLLITFGYVALGLKFYNILVALFFITMILIIIMIQDIFTVFSDPDSAVKDVSNYYLFVFKKNKAKCELIFKNIKEDIEQAIQNKNTIVIQNDLELLEKILQIILENGNKKGLLLFNNVTIDILNRIFESNNINAWIITINKLKEFYKKCNELNNENQQMYLDIFDGCFENLMNAISKLVCNDLIDKIELYSLHKELYRNVQFKKNNNNSYQKNNKYLSVFSGRLYYLNEKNAKKSNSNNEAYKFNISLFKNLKYLIAYFEYEKIDERMELVYDELLKYTKILIDEKETILEKTFFKEAFVSYGDGKKGMINYIFVIMIYLYYLVSIEDDEKLVSQTERNLISSLLKNNKSKFIDFLHKYHVNMFSKEFENFANEKLRFWERMPEDEAKSINMDYAVQNFIIMNCIYFNSNKKSLKESIIPFVKNRVIYIYSSYAGKNKDIIERKYRSYLELFLIADEQEEVISNRIKTLEDCIVEIYKENEIRNAYAVKKDNNYFRELEKICGESITKHLKEKINIFNAEVSKNENKKDILLNLTTEVSLLDRKALEEDIFELLYNITVSRLINVIRPCLLIENTKNSDEEALSIFFENLKKYGIDVETLIGYKSWFYGQKKEKQFRLFEKNCKLIKSANNSNVLIGVDSRLVYFNINKLNIKIEKMNLDDFPDIKKDTNDNYLYNITNDIYIPFSKRELEQYINDTKRKVIFELDYNFGFLDDIIGVGII</sequence>
<keyword evidence="1" id="KW-1133">Transmembrane helix</keyword>
<evidence type="ECO:0000313" key="2">
    <source>
        <dbReference type="EMBL" id="OOM59294.1"/>
    </source>
</evidence>